<evidence type="ECO:0000313" key="1">
    <source>
        <dbReference type="EMBL" id="TLD41880.1"/>
    </source>
</evidence>
<dbReference type="EMBL" id="SULG01000033">
    <property type="protein sequence ID" value="TLD41880.1"/>
    <property type="molecule type" value="Genomic_DNA"/>
</dbReference>
<protein>
    <submittedName>
        <fullName evidence="1">Uncharacterized protein</fullName>
    </submittedName>
</protein>
<evidence type="ECO:0000313" key="2">
    <source>
        <dbReference type="Proteomes" id="UP000319783"/>
    </source>
</evidence>
<comment type="caution">
    <text evidence="1">The sequence shown here is derived from an EMBL/GenBank/DDBJ whole genome shotgun (WGS) entry which is preliminary data.</text>
</comment>
<proteinExistence type="predicted"/>
<organism evidence="1 2">
    <name type="scientific">Candidatus Jettenia ecosi</name>
    <dbReference type="NCBI Taxonomy" id="2494326"/>
    <lineage>
        <taxon>Bacteria</taxon>
        <taxon>Pseudomonadati</taxon>
        <taxon>Planctomycetota</taxon>
        <taxon>Candidatus Brocadiia</taxon>
        <taxon>Candidatus Brocadiales</taxon>
        <taxon>Candidatus Brocadiaceae</taxon>
        <taxon>Candidatus Jettenia</taxon>
    </lineage>
</organism>
<reference evidence="1 2" key="1">
    <citation type="submission" date="2019-04" db="EMBL/GenBank/DDBJ databases">
        <title>Genome of a novel bacterium Candidatus Jettenia ecosi reconstructed from metagenome of an anammox bioreactor.</title>
        <authorList>
            <person name="Mardanov A.V."/>
            <person name="Beletsky A.V."/>
            <person name="Ravin N.V."/>
            <person name="Botchkova E.A."/>
            <person name="Litti Y.V."/>
            <person name="Nozhevnikova A.N."/>
        </authorList>
    </citation>
    <scope>NUCLEOTIDE SEQUENCE [LARGE SCALE GENOMIC DNA]</scope>
    <source>
        <strain evidence="1">J2</strain>
    </source>
</reference>
<dbReference type="Proteomes" id="UP000319783">
    <property type="component" value="Unassembled WGS sequence"/>
</dbReference>
<dbReference type="AlphaFoldDB" id="A0A533QMS4"/>
<accession>A0A533QMS4</accession>
<sequence>MLQSLILHNDIILPFWTALIHNTLYDYLNEVTTKGFSI</sequence>
<gene>
    <name evidence="1" type="ORF">JETT_1821</name>
</gene>
<name>A0A533QMS4_9BACT</name>